<accession>A0A7Y9RTM2</accession>
<dbReference type="AlphaFoldDB" id="A0A7Y9RTM2"/>
<organism evidence="1 2">
    <name type="scientific">Nocardioides perillae</name>
    <dbReference type="NCBI Taxonomy" id="1119534"/>
    <lineage>
        <taxon>Bacteria</taxon>
        <taxon>Bacillati</taxon>
        <taxon>Actinomycetota</taxon>
        <taxon>Actinomycetes</taxon>
        <taxon>Propionibacteriales</taxon>
        <taxon>Nocardioidaceae</taxon>
        <taxon>Nocardioides</taxon>
    </lineage>
</organism>
<proteinExistence type="predicted"/>
<keyword evidence="2" id="KW-1185">Reference proteome</keyword>
<sequence length="63" mass="6710">MDTPLEQVQRWEASGGHWRLLARDGERLVVGLLTCDGGEVAGLVEAADADLTAYVEARGGRDG</sequence>
<evidence type="ECO:0000313" key="2">
    <source>
        <dbReference type="Proteomes" id="UP000544110"/>
    </source>
</evidence>
<dbReference type="Proteomes" id="UP000544110">
    <property type="component" value="Unassembled WGS sequence"/>
</dbReference>
<name>A0A7Y9RTM2_9ACTN</name>
<dbReference type="RefSeq" id="WP_179516975.1">
    <property type="nucleotide sequence ID" value="NZ_JACCAC010000001.1"/>
</dbReference>
<comment type="caution">
    <text evidence="1">The sequence shown here is derived from an EMBL/GenBank/DDBJ whole genome shotgun (WGS) entry which is preliminary data.</text>
</comment>
<dbReference type="EMBL" id="JACCAC010000001">
    <property type="protein sequence ID" value="NYG54332.1"/>
    <property type="molecule type" value="Genomic_DNA"/>
</dbReference>
<protein>
    <submittedName>
        <fullName evidence="1">Uncharacterized protein</fullName>
    </submittedName>
</protein>
<gene>
    <name evidence="1" type="ORF">BJ989_000636</name>
</gene>
<reference evidence="1 2" key="1">
    <citation type="submission" date="2020-07" db="EMBL/GenBank/DDBJ databases">
        <title>Sequencing the genomes of 1000 actinobacteria strains.</title>
        <authorList>
            <person name="Klenk H.-P."/>
        </authorList>
    </citation>
    <scope>NUCLEOTIDE SEQUENCE [LARGE SCALE GENOMIC DNA]</scope>
    <source>
        <strain evidence="1 2">DSM 24552</strain>
    </source>
</reference>
<evidence type="ECO:0000313" key="1">
    <source>
        <dbReference type="EMBL" id="NYG54332.1"/>
    </source>
</evidence>